<sequence length="52" mass="5489">MGENSHRPAALLDFIQSAIDVAKDIAIRATAAGAVPVHHIHMGIYELQPGNA</sequence>
<dbReference type="EMBL" id="AGVV01000042">
    <property type="protein sequence ID" value="EHK76194.1"/>
    <property type="molecule type" value="Genomic_DNA"/>
</dbReference>
<dbReference type="Proteomes" id="UP000004038">
    <property type="component" value="Unassembled WGS sequence"/>
</dbReference>
<organism evidence="1 2">
    <name type="scientific">Sinorhizobium meliloti CCNWSX0020</name>
    <dbReference type="NCBI Taxonomy" id="1107881"/>
    <lineage>
        <taxon>Bacteria</taxon>
        <taxon>Pseudomonadati</taxon>
        <taxon>Pseudomonadota</taxon>
        <taxon>Alphaproteobacteria</taxon>
        <taxon>Hyphomicrobiales</taxon>
        <taxon>Rhizobiaceae</taxon>
        <taxon>Sinorhizobium/Ensifer group</taxon>
        <taxon>Sinorhizobium</taxon>
    </lineage>
</organism>
<proteinExistence type="predicted"/>
<name>H0G3D5_RHIML</name>
<evidence type="ECO:0000313" key="1">
    <source>
        <dbReference type="EMBL" id="EHK76194.1"/>
    </source>
</evidence>
<protein>
    <submittedName>
        <fullName evidence="1">Uncharacterized protein</fullName>
    </submittedName>
</protein>
<reference evidence="1 2" key="1">
    <citation type="journal article" date="2012" name="J. Bacteriol.">
        <title>Draft Genome Sequence of Sinorhizobium meliloti CCNWSX0020, a Nitrogen-Fixing Symbiont with Copper Tolerance Capability Isolated from Lead-Zinc Mine Tailings.</title>
        <authorList>
            <person name="Li Z."/>
            <person name="Ma Z."/>
            <person name="Hao X."/>
            <person name="Wei G."/>
        </authorList>
    </citation>
    <scope>NUCLEOTIDE SEQUENCE [LARGE SCALE GENOMIC DNA]</scope>
    <source>
        <strain evidence="1 2">CCNWSX0020</strain>
    </source>
</reference>
<evidence type="ECO:0000313" key="2">
    <source>
        <dbReference type="Proteomes" id="UP000004038"/>
    </source>
</evidence>
<gene>
    <name evidence="1" type="ORF">SM0020_19909</name>
</gene>
<accession>H0G3D5</accession>
<dbReference type="AlphaFoldDB" id="H0G3D5"/>